<keyword evidence="3" id="KW-1185">Reference proteome</keyword>
<evidence type="ECO:0000256" key="1">
    <source>
        <dbReference type="SAM" id="Phobius"/>
    </source>
</evidence>
<organism evidence="2 3">
    <name type="scientific">Aegilops tauschii subsp. strangulata</name>
    <name type="common">Goatgrass</name>
    <dbReference type="NCBI Taxonomy" id="200361"/>
    <lineage>
        <taxon>Eukaryota</taxon>
        <taxon>Viridiplantae</taxon>
        <taxon>Streptophyta</taxon>
        <taxon>Embryophyta</taxon>
        <taxon>Tracheophyta</taxon>
        <taxon>Spermatophyta</taxon>
        <taxon>Magnoliopsida</taxon>
        <taxon>Liliopsida</taxon>
        <taxon>Poales</taxon>
        <taxon>Poaceae</taxon>
        <taxon>BOP clade</taxon>
        <taxon>Pooideae</taxon>
        <taxon>Triticodae</taxon>
        <taxon>Triticeae</taxon>
        <taxon>Triticinae</taxon>
        <taxon>Aegilops</taxon>
    </lineage>
</organism>
<name>A0A453D9T6_AEGTS</name>
<evidence type="ECO:0000313" key="3">
    <source>
        <dbReference type="Proteomes" id="UP000015105"/>
    </source>
</evidence>
<dbReference type="Proteomes" id="UP000015105">
    <property type="component" value="Chromosome 2D"/>
</dbReference>
<reference evidence="2" key="4">
    <citation type="submission" date="2019-03" db="UniProtKB">
        <authorList>
            <consortium name="EnsemblPlants"/>
        </authorList>
    </citation>
    <scope>IDENTIFICATION</scope>
</reference>
<sequence>MVAKNGRTEWSMAIIRSGRSMPNPASIFLSWTELKHLNFYRFLYEHKYILSYIISFIILVHNFMSSLVRNYFDLAATALLFDILITRTPRKCII</sequence>
<keyword evidence="1" id="KW-0812">Transmembrane</keyword>
<accession>A0A453D9T6</accession>
<reference evidence="2" key="5">
    <citation type="journal article" date="2021" name="G3 (Bethesda)">
        <title>Aegilops tauschii genome assembly Aet v5.0 features greater sequence contiguity and improved annotation.</title>
        <authorList>
            <person name="Wang L."/>
            <person name="Zhu T."/>
            <person name="Rodriguez J.C."/>
            <person name="Deal K.R."/>
            <person name="Dubcovsky J."/>
            <person name="McGuire P.E."/>
            <person name="Lux T."/>
            <person name="Spannagl M."/>
            <person name="Mayer K.F.X."/>
            <person name="Baldrich P."/>
            <person name="Meyers B.C."/>
            <person name="Huo N."/>
            <person name="Gu Y.Q."/>
            <person name="Zhou H."/>
            <person name="Devos K.M."/>
            <person name="Bennetzen J.L."/>
            <person name="Unver T."/>
            <person name="Budak H."/>
            <person name="Gulick P.J."/>
            <person name="Galiba G."/>
            <person name="Kalapos B."/>
            <person name="Nelson D.R."/>
            <person name="Li P."/>
            <person name="You F.M."/>
            <person name="Luo M.C."/>
            <person name="Dvorak J."/>
        </authorList>
    </citation>
    <scope>NUCLEOTIDE SEQUENCE [LARGE SCALE GENOMIC DNA]</scope>
    <source>
        <strain evidence="2">cv. AL8/78</strain>
    </source>
</reference>
<dbReference type="EnsemblPlants" id="AET2Gv21151200.22">
    <property type="protein sequence ID" value="AET2Gv21151200.22"/>
    <property type="gene ID" value="AET2Gv21151200"/>
</dbReference>
<dbReference type="Gramene" id="AET2Gv21151200.22">
    <property type="protein sequence ID" value="AET2Gv21151200.22"/>
    <property type="gene ID" value="AET2Gv21151200"/>
</dbReference>
<protein>
    <submittedName>
        <fullName evidence="2">Uncharacterized protein</fullName>
    </submittedName>
</protein>
<reference evidence="3" key="1">
    <citation type="journal article" date="2014" name="Science">
        <title>Ancient hybridizations among the ancestral genomes of bread wheat.</title>
        <authorList>
            <consortium name="International Wheat Genome Sequencing Consortium,"/>
            <person name="Marcussen T."/>
            <person name="Sandve S.R."/>
            <person name="Heier L."/>
            <person name="Spannagl M."/>
            <person name="Pfeifer M."/>
            <person name="Jakobsen K.S."/>
            <person name="Wulff B.B."/>
            <person name="Steuernagel B."/>
            <person name="Mayer K.F."/>
            <person name="Olsen O.A."/>
        </authorList>
    </citation>
    <scope>NUCLEOTIDE SEQUENCE [LARGE SCALE GENOMIC DNA]</scope>
    <source>
        <strain evidence="3">cv. AL8/78</strain>
    </source>
</reference>
<reference evidence="2" key="3">
    <citation type="journal article" date="2017" name="Nature">
        <title>Genome sequence of the progenitor of the wheat D genome Aegilops tauschii.</title>
        <authorList>
            <person name="Luo M.C."/>
            <person name="Gu Y.Q."/>
            <person name="Puiu D."/>
            <person name="Wang H."/>
            <person name="Twardziok S.O."/>
            <person name="Deal K.R."/>
            <person name="Huo N."/>
            <person name="Zhu T."/>
            <person name="Wang L."/>
            <person name="Wang Y."/>
            <person name="McGuire P.E."/>
            <person name="Liu S."/>
            <person name="Long H."/>
            <person name="Ramasamy R.K."/>
            <person name="Rodriguez J.C."/>
            <person name="Van S.L."/>
            <person name="Yuan L."/>
            <person name="Wang Z."/>
            <person name="Xia Z."/>
            <person name="Xiao L."/>
            <person name="Anderson O.D."/>
            <person name="Ouyang S."/>
            <person name="Liang Y."/>
            <person name="Zimin A.V."/>
            <person name="Pertea G."/>
            <person name="Qi P."/>
            <person name="Bennetzen J.L."/>
            <person name="Dai X."/>
            <person name="Dawson M.W."/>
            <person name="Muller H.G."/>
            <person name="Kugler K."/>
            <person name="Rivarola-Duarte L."/>
            <person name="Spannagl M."/>
            <person name="Mayer K.F.X."/>
            <person name="Lu F.H."/>
            <person name="Bevan M.W."/>
            <person name="Leroy P."/>
            <person name="Li P."/>
            <person name="You F.M."/>
            <person name="Sun Q."/>
            <person name="Liu Z."/>
            <person name="Lyons E."/>
            <person name="Wicker T."/>
            <person name="Salzberg S.L."/>
            <person name="Devos K.M."/>
            <person name="Dvorak J."/>
        </authorList>
    </citation>
    <scope>NUCLEOTIDE SEQUENCE [LARGE SCALE GENOMIC DNA]</scope>
    <source>
        <strain evidence="2">cv. AL8/78</strain>
    </source>
</reference>
<dbReference type="AlphaFoldDB" id="A0A453D9T6"/>
<keyword evidence="1" id="KW-0472">Membrane</keyword>
<keyword evidence="1" id="KW-1133">Transmembrane helix</keyword>
<evidence type="ECO:0000313" key="2">
    <source>
        <dbReference type="EnsemblPlants" id="AET2Gv21151200.22"/>
    </source>
</evidence>
<reference evidence="3" key="2">
    <citation type="journal article" date="2017" name="Nat. Plants">
        <title>The Aegilops tauschii genome reveals multiple impacts of transposons.</title>
        <authorList>
            <person name="Zhao G."/>
            <person name="Zou C."/>
            <person name="Li K."/>
            <person name="Wang K."/>
            <person name="Li T."/>
            <person name="Gao L."/>
            <person name="Zhang X."/>
            <person name="Wang H."/>
            <person name="Yang Z."/>
            <person name="Liu X."/>
            <person name="Jiang W."/>
            <person name="Mao L."/>
            <person name="Kong X."/>
            <person name="Jiao Y."/>
            <person name="Jia J."/>
        </authorList>
    </citation>
    <scope>NUCLEOTIDE SEQUENCE [LARGE SCALE GENOMIC DNA]</scope>
    <source>
        <strain evidence="3">cv. AL8/78</strain>
    </source>
</reference>
<proteinExistence type="predicted"/>
<feature type="transmembrane region" description="Helical" evidence="1">
    <location>
        <begin position="48"/>
        <end position="64"/>
    </location>
</feature>